<feature type="short sequence motif" description="VHIID" evidence="3">
    <location>
        <begin position="171"/>
        <end position="175"/>
    </location>
</feature>
<sequence>MVQDDGSSSSSATSSSPLQSFSQMTLSPTAAGAGAGAWVGELRSEERGLYLIHLLLNCAHEVAAGALERASALLDHVSALAHPSGDPMQRLATSFADALARRALLRSFPGLLRSLSPSAPPPPASSSSSSSSWPSSTPALRHFFRLCPFLPLAAALSNHAVAAAMESERVVHVVDLRAPSDPAPAGDLLRLLASRPGGPPHLRLTAIHPDPDALALLASSLSKEAELLDVPFQFHPLLCPDLRRLDLESLKIKSGEALAVTSTLALHSLLSSSESLSSFLYSLQRLRPKVLVLAEQEADHNGPTLVARFVESLNFYAALFDCLESAAPRHSPERAAVERLLLGEEIRNIIVCDGPDRTERHEKFDRWARRLHAAGFSPLAPSFPARRLLHDFRCHGCKLRHDDACLFICWQDRPLFSVSAWTCRRLID</sequence>
<accession>A0A199VXR5</accession>
<evidence type="ECO:0000313" key="5">
    <source>
        <dbReference type="EMBL" id="OAY82042.1"/>
    </source>
</evidence>
<feature type="region of interest" description="SAW" evidence="3">
    <location>
        <begin position="351"/>
        <end position="422"/>
    </location>
</feature>
<feature type="region of interest" description="Disordered" evidence="4">
    <location>
        <begin position="1"/>
        <end position="23"/>
    </location>
</feature>
<gene>
    <name evidence="5" type="ORF">ACMD2_01635</name>
</gene>
<proteinExistence type="inferred from homology"/>
<evidence type="ECO:0000313" key="6">
    <source>
        <dbReference type="Proteomes" id="UP000092600"/>
    </source>
</evidence>
<feature type="region of interest" description="Leucine repeat II (LRII)" evidence="3">
    <location>
        <begin position="216"/>
        <end position="248"/>
    </location>
</feature>
<dbReference type="Pfam" id="PF03514">
    <property type="entry name" value="GRAS"/>
    <property type="match status" value="1"/>
</dbReference>
<evidence type="ECO:0000256" key="2">
    <source>
        <dbReference type="ARBA" id="ARBA00023163"/>
    </source>
</evidence>
<comment type="caution">
    <text evidence="3">Lacks conserved residue(s) required for the propagation of feature annotation.</text>
</comment>
<evidence type="ECO:0000256" key="4">
    <source>
        <dbReference type="SAM" id="MobiDB-lite"/>
    </source>
</evidence>
<dbReference type="STRING" id="4615.A0A199VXR5"/>
<feature type="short sequence motif" description="LXXLL motif" evidence="3">
    <location>
        <begin position="266"/>
        <end position="270"/>
    </location>
</feature>
<feature type="compositionally biased region" description="Low complexity" evidence="4">
    <location>
        <begin position="7"/>
        <end position="22"/>
    </location>
</feature>
<dbReference type="PANTHER" id="PTHR31636">
    <property type="entry name" value="OSJNBA0084A10.13 PROTEIN-RELATED"/>
    <property type="match status" value="1"/>
</dbReference>
<dbReference type="InterPro" id="IPR005202">
    <property type="entry name" value="TF_GRAS"/>
</dbReference>
<name>A0A199VXR5_ANACO</name>
<dbReference type="Proteomes" id="UP000092600">
    <property type="component" value="Unassembled WGS sequence"/>
</dbReference>
<reference evidence="5 6" key="1">
    <citation type="journal article" date="2016" name="DNA Res.">
        <title>The draft genome of MD-2 pineapple using hybrid error correction of long reads.</title>
        <authorList>
            <person name="Redwan R.M."/>
            <person name="Saidin A."/>
            <person name="Kumar S.V."/>
        </authorList>
    </citation>
    <scope>NUCLEOTIDE SEQUENCE [LARGE SCALE GENOMIC DNA]</scope>
    <source>
        <strain evidence="6">cv. MD2</strain>
        <tissue evidence="5">Leaf</tissue>
    </source>
</reference>
<dbReference type="PROSITE" id="PS50985">
    <property type="entry name" value="GRAS"/>
    <property type="match status" value="1"/>
</dbReference>
<comment type="similarity">
    <text evidence="3">Belongs to the GRAS family.</text>
</comment>
<dbReference type="AlphaFoldDB" id="A0A199VXR5"/>
<organism evidence="5 6">
    <name type="scientific">Ananas comosus</name>
    <name type="common">Pineapple</name>
    <name type="synonym">Ananas ananas</name>
    <dbReference type="NCBI Taxonomy" id="4615"/>
    <lineage>
        <taxon>Eukaryota</taxon>
        <taxon>Viridiplantae</taxon>
        <taxon>Streptophyta</taxon>
        <taxon>Embryophyta</taxon>
        <taxon>Tracheophyta</taxon>
        <taxon>Spermatophyta</taxon>
        <taxon>Magnoliopsida</taxon>
        <taxon>Liliopsida</taxon>
        <taxon>Poales</taxon>
        <taxon>Bromeliaceae</taxon>
        <taxon>Bromelioideae</taxon>
        <taxon>Ananas</taxon>
    </lineage>
</organism>
<keyword evidence="1" id="KW-0805">Transcription regulation</keyword>
<dbReference type="EMBL" id="LSRQ01000555">
    <property type="protein sequence ID" value="OAY82042.1"/>
    <property type="molecule type" value="Genomic_DNA"/>
</dbReference>
<keyword evidence="2" id="KW-0804">Transcription</keyword>
<protein>
    <submittedName>
        <fullName evidence="5">DELLA protein GAI1</fullName>
    </submittedName>
</protein>
<evidence type="ECO:0000256" key="1">
    <source>
        <dbReference type="ARBA" id="ARBA00023015"/>
    </source>
</evidence>
<comment type="caution">
    <text evidence="5">The sequence shown here is derived from an EMBL/GenBank/DDBJ whole genome shotgun (WGS) entry which is preliminary data.</text>
</comment>
<evidence type="ECO:0000256" key="3">
    <source>
        <dbReference type="PROSITE-ProRule" id="PRU01191"/>
    </source>
</evidence>